<evidence type="ECO:0000256" key="2">
    <source>
        <dbReference type="ARBA" id="ARBA00005061"/>
    </source>
</evidence>
<evidence type="ECO:0000256" key="5">
    <source>
        <dbReference type="ARBA" id="ARBA00018141"/>
    </source>
</evidence>
<dbReference type="EC" id="4.1.2.50" evidence="4"/>
<keyword evidence="6" id="KW-0479">Metal-binding</keyword>
<dbReference type="InterPro" id="IPR007115">
    <property type="entry name" value="6-PTP_synth/QueD"/>
</dbReference>
<evidence type="ECO:0000313" key="11">
    <source>
        <dbReference type="EMBL" id="TGN26917.1"/>
    </source>
</evidence>
<accession>A0A4Z1BGZ9</accession>
<dbReference type="PANTHER" id="PTHR12589:SF7">
    <property type="entry name" value="6-PYRUVOYL TETRAHYDROBIOPTERIN SYNTHASE"/>
    <property type="match status" value="1"/>
</dbReference>
<sequence>MNKDLSHIQPPTHFKYKESQTILKQSYEFKCDNRIYFSESAHQDLFDHSYRLYVDVLSPIGKFGLGLDFNEVDAIYNQFIKPKVDHQILNETLPDMNTTAENIAMWIWDEFEQHLPENHHMYELQLFETDRHGVSLNQDTMNIKK</sequence>
<gene>
    <name evidence="11" type="ORF">E2558_08040</name>
</gene>
<name>A0A4Z1BGZ9_9STAP</name>
<dbReference type="GO" id="GO:0070497">
    <property type="term" value="F:6-carboxytetrahydropterin synthase activity"/>
    <property type="evidence" value="ECO:0007669"/>
    <property type="project" value="UniProtKB-EC"/>
</dbReference>
<evidence type="ECO:0000256" key="1">
    <source>
        <dbReference type="ARBA" id="ARBA00001947"/>
    </source>
</evidence>
<evidence type="ECO:0000256" key="6">
    <source>
        <dbReference type="ARBA" id="ARBA00022723"/>
    </source>
</evidence>
<evidence type="ECO:0000313" key="12">
    <source>
        <dbReference type="Proteomes" id="UP000297459"/>
    </source>
</evidence>
<evidence type="ECO:0000256" key="7">
    <source>
        <dbReference type="ARBA" id="ARBA00022833"/>
    </source>
</evidence>
<organism evidence="11 12">
    <name type="scientific">Staphylococcus pragensis</name>
    <dbReference type="NCBI Taxonomy" id="1611836"/>
    <lineage>
        <taxon>Bacteria</taxon>
        <taxon>Bacillati</taxon>
        <taxon>Bacillota</taxon>
        <taxon>Bacilli</taxon>
        <taxon>Bacillales</taxon>
        <taxon>Staphylococcaceae</taxon>
        <taxon>Staphylococcus</taxon>
    </lineage>
</organism>
<keyword evidence="7" id="KW-0862">Zinc</keyword>
<dbReference type="PANTHER" id="PTHR12589">
    <property type="entry name" value="PYRUVOYL TETRAHYDROBIOPTERIN SYNTHASE"/>
    <property type="match status" value="1"/>
</dbReference>
<keyword evidence="8" id="KW-0456">Lyase</keyword>
<reference evidence="11 12" key="1">
    <citation type="submission" date="2019-04" db="EMBL/GenBank/DDBJ databases">
        <title>Genomic characterization of Staphylococcus petrasii strains.</title>
        <authorList>
            <person name="Vrbovska V."/>
            <person name="Kovarovic V."/>
            <person name="Maslanova I."/>
            <person name="Indrakova A."/>
            <person name="Petras P."/>
            <person name="Sedo O."/>
            <person name="Svec P."/>
            <person name="Fisarova L."/>
            <person name="Sedlacek I."/>
            <person name="Doskar J."/>
            <person name="Pantucek R."/>
        </authorList>
    </citation>
    <scope>NUCLEOTIDE SEQUENCE [LARGE SCALE GENOMIC DNA]</scope>
    <source>
        <strain evidence="11 12">CCM 8529</strain>
    </source>
</reference>
<comment type="caution">
    <text evidence="11">The sequence shown here is derived from an EMBL/GenBank/DDBJ whole genome shotgun (WGS) entry which is preliminary data.</text>
</comment>
<evidence type="ECO:0000256" key="3">
    <source>
        <dbReference type="ARBA" id="ARBA00008900"/>
    </source>
</evidence>
<keyword evidence="12" id="KW-1185">Reference proteome</keyword>
<dbReference type="Pfam" id="PF01242">
    <property type="entry name" value="PTPS"/>
    <property type="match status" value="1"/>
</dbReference>
<dbReference type="EMBL" id="SRPJ01000003">
    <property type="protein sequence ID" value="TGN26917.1"/>
    <property type="molecule type" value="Genomic_DNA"/>
</dbReference>
<comment type="similarity">
    <text evidence="3">Belongs to the PTPS family. QueD subfamily.</text>
</comment>
<evidence type="ECO:0000256" key="8">
    <source>
        <dbReference type="ARBA" id="ARBA00023239"/>
    </source>
</evidence>
<dbReference type="AlphaFoldDB" id="A0A4Z1BGZ9"/>
<dbReference type="SUPFAM" id="SSF55620">
    <property type="entry name" value="Tetrahydrobiopterin biosynthesis enzymes-like"/>
    <property type="match status" value="1"/>
</dbReference>
<comment type="catalytic activity">
    <reaction evidence="10">
        <text>7,8-dihydroneopterin 3'-triphosphate + H2O = 6-carboxy-5,6,7,8-tetrahydropterin + triphosphate + acetaldehyde + 2 H(+)</text>
        <dbReference type="Rhea" id="RHEA:27966"/>
        <dbReference type="ChEBI" id="CHEBI:15343"/>
        <dbReference type="ChEBI" id="CHEBI:15377"/>
        <dbReference type="ChEBI" id="CHEBI:15378"/>
        <dbReference type="ChEBI" id="CHEBI:18036"/>
        <dbReference type="ChEBI" id="CHEBI:58462"/>
        <dbReference type="ChEBI" id="CHEBI:61032"/>
        <dbReference type="EC" id="4.1.2.50"/>
    </reaction>
</comment>
<dbReference type="Gene3D" id="3.30.479.10">
    <property type="entry name" value="6-pyruvoyl tetrahydropterin synthase/QueD"/>
    <property type="match status" value="1"/>
</dbReference>
<dbReference type="Proteomes" id="UP000297459">
    <property type="component" value="Unassembled WGS sequence"/>
</dbReference>
<evidence type="ECO:0000256" key="9">
    <source>
        <dbReference type="ARBA" id="ARBA00031449"/>
    </source>
</evidence>
<proteinExistence type="inferred from homology"/>
<comment type="pathway">
    <text evidence="2">Purine metabolism; 7-cyano-7-deazaguanine biosynthesis.</text>
</comment>
<dbReference type="GO" id="GO:0046872">
    <property type="term" value="F:metal ion binding"/>
    <property type="evidence" value="ECO:0007669"/>
    <property type="project" value="UniProtKB-KW"/>
</dbReference>
<protein>
    <recommendedName>
        <fullName evidence="5">6-carboxy-5,6,7,8-tetrahydropterin synthase</fullName>
        <ecNumber evidence="4">4.1.2.50</ecNumber>
    </recommendedName>
    <alternativeName>
        <fullName evidence="9">Queuosine biosynthesis protein QueD</fullName>
    </alternativeName>
</protein>
<comment type="cofactor">
    <cofactor evidence="1">
        <name>Zn(2+)</name>
        <dbReference type="ChEBI" id="CHEBI:29105"/>
    </cofactor>
</comment>
<evidence type="ECO:0000256" key="4">
    <source>
        <dbReference type="ARBA" id="ARBA00012982"/>
    </source>
</evidence>
<dbReference type="InterPro" id="IPR038418">
    <property type="entry name" value="6-PTP_synth/QueD_sf"/>
</dbReference>
<dbReference type="UniPathway" id="UPA00391"/>
<dbReference type="RefSeq" id="WP_126564780.1">
    <property type="nucleotide sequence ID" value="NZ_BMCY01000003.1"/>
</dbReference>
<evidence type="ECO:0000256" key="10">
    <source>
        <dbReference type="ARBA" id="ARBA00048807"/>
    </source>
</evidence>